<evidence type="ECO:0000313" key="2">
    <source>
        <dbReference type="Proteomes" id="UP000694701"/>
    </source>
</evidence>
<dbReference type="Gene3D" id="2.130.10.130">
    <property type="entry name" value="Integrin alpha, N-terminal"/>
    <property type="match status" value="1"/>
</dbReference>
<sequence>SGQIERTCSEHRADAMYPCIFRVCYRGFLLIFSILCEAAAFNLDLEKPTVYNGPEESYFGYSLDFYHPTQDRNT</sequence>
<accession>A0A8C2L4Z6</accession>
<dbReference type="InterPro" id="IPR028994">
    <property type="entry name" value="Integrin_alpha_N"/>
</dbReference>
<name>A0A8C2L4Z6_CYPCA</name>
<evidence type="ECO:0000313" key="1">
    <source>
        <dbReference type="Ensembl" id="ENSCCRP00020119623.1"/>
    </source>
</evidence>
<reference evidence="1" key="1">
    <citation type="submission" date="2025-08" db="UniProtKB">
        <authorList>
            <consortium name="Ensembl"/>
        </authorList>
    </citation>
    <scope>IDENTIFICATION</scope>
</reference>
<protein>
    <submittedName>
        <fullName evidence="1">Uncharacterized protein</fullName>
    </submittedName>
</protein>
<dbReference type="Proteomes" id="UP000694701">
    <property type="component" value="Unplaced"/>
</dbReference>
<proteinExistence type="predicted"/>
<organism evidence="1 2">
    <name type="scientific">Cyprinus carpio</name>
    <name type="common">Common carp</name>
    <dbReference type="NCBI Taxonomy" id="7962"/>
    <lineage>
        <taxon>Eukaryota</taxon>
        <taxon>Metazoa</taxon>
        <taxon>Chordata</taxon>
        <taxon>Craniata</taxon>
        <taxon>Vertebrata</taxon>
        <taxon>Euteleostomi</taxon>
        <taxon>Actinopterygii</taxon>
        <taxon>Neopterygii</taxon>
        <taxon>Teleostei</taxon>
        <taxon>Ostariophysi</taxon>
        <taxon>Cypriniformes</taxon>
        <taxon>Cyprinidae</taxon>
        <taxon>Cyprininae</taxon>
        <taxon>Cyprinus</taxon>
    </lineage>
</organism>
<dbReference type="AlphaFoldDB" id="A0A8C2L4Z6"/>
<dbReference type="Ensembl" id="ENSCCRT00020130333.1">
    <property type="protein sequence ID" value="ENSCCRP00020119623.1"/>
    <property type="gene ID" value="ENSCCRG00020053654.1"/>
</dbReference>